<dbReference type="Pfam" id="PF19050">
    <property type="entry name" value="PhoD_2"/>
    <property type="match status" value="3"/>
</dbReference>
<dbReference type="Proteomes" id="UP001302745">
    <property type="component" value="Unassembled WGS sequence"/>
</dbReference>
<comment type="caution">
    <text evidence="3">The sequence shown here is derived from an EMBL/GenBank/DDBJ whole genome shotgun (WGS) entry which is preliminary data.</text>
</comment>
<evidence type="ECO:0000256" key="1">
    <source>
        <dbReference type="SAM" id="MobiDB-lite"/>
    </source>
</evidence>
<dbReference type="CDD" id="cd07389">
    <property type="entry name" value="MPP_PhoD"/>
    <property type="match status" value="1"/>
</dbReference>
<dbReference type="PANTHER" id="PTHR46689">
    <property type="entry name" value="MEMBRANE PROTEIN, PUTATIVE-RELATED"/>
    <property type="match status" value="1"/>
</dbReference>
<feature type="compositionally biased region" description="Low complexity" evidence="1">
    <location>
        <begin position="871"/>
        <end position="880"/>
    </location>
</feature>
<dbReference type="InterPro" id="IPR043904">
    <property type="entry name" value="PhoD_2-like"/>
</dbReference>
<dbReference type="InterPro" id="IPR038607">
    <property type="entry name" value="PhoD-like_sf"/>
</dbReference>
<name>A0AAN6VQK0_9PEZI</name>
<feature type="domain" description="PhoD-like phosphatase" evidence="2">
    <location>
        <begin position="586"/>
        <end position="744"/>
    </location>
</feature>
<reference evidence="3" key="1">
    <citation type="journal article" date="2023" name="Mol. Phylogenet. Evol.">
        <title>Genome-scale phylogeny and comparative genomics of the fungal order Sordariales.</title>
        <authorList>
            <person name="Hensen N."/>
            <person name="Bonometti L."/>
            <person name="Westerberg I."/>
            <person name="Brannstrom I.O."/>
            <person name="Guillou S."/>
            <person name="Cros-Aarteil S."/>
            <person name="Calhoun S."/>
            <person name="Haridas S."/>
            <person name="Kuo A."/>
            <person name="Mondo S."/>
            <person name="Pangilinan J."/>
            <person name="Riley R."/>
            <person name="LaButti K."/>
            <person name="Andreopoulos B."/>
            <person name="Lipzen A."/>
            <person name="Chen C."/>
            <person name="Yan M."/>
            <person name="Daum C."/>
            <person name="Ng V."/>
            <person name="Clum A."/>
            <person name="Steindorff A."/>
            <person name="Ohm R.A."/>
            <person name="Martin F."/>
            <person name="Silar P."/>
            <person name="Natvig D.O."/>
            <person name="Lalanne C."/>
            <person name="Gautier V."/>
            <person name="Ament-Velasquez S.L."/>
            <person name="Kruys A."/>
            <person name="Hutchinson M.I."/>
            <person name="Powell A.J."/>
            <person name="Barry K."/>
            <person name="Miller A.N."/>
            <person name="Grigoriev I.V."/>
            <person name="Debuchy R."/>
            <person name="Gladieux P."/>
            <person name="Hiltunen Thoren M."/>
            <person name="Johannesson H."/>
        </authorList>
    </citation>
    <scope>NUCLEOTIDE SEQUENCE</scope>
    <source>
        <strain evidence="3">CBS 538.74</strain>
    </source>
</reference>
<dbReference type="InterPro" id="IPR018946">
    <property type="entry name" value="PhoD-like_MPP"/>
</dbReference>
<dbReference type="AlphaFoldDB" id="A0AAN6VQK0"/>
<protein>
    <recommendedName>
        <fullName evidence="2">PhoD-like phosphatase domain-containing protein</fullName>
    </recommendedName>
</protein>
<dbReference type="EMBL" id="MU856886">
    <property type="protein sequence ID" value="KAK4155494.1"/>
    <property type="molecule type" value="Genomic_DNA"/>
</dbReference>
<keyword evidence="4" id="KW-1185">Reference proteome</keyword>
<feature type="non-terminal residue" evidence="3">
    <location>
        <position position="891"/>
    </location>
</feature>
<dbReference type="Gene3D" id="3.60.21.70">
    <property type="entry name" value="PhoD-like phosphatase"/>
    <property type="match status" value="1"/>
</dbReference>
<dbReference type="GO" id="GO:0016020">
    <property type="term" value="C:membrane"/>
    <property type="evidence" value="ECO:0007669"/>
    <property type="project" value="TreeGrafter"/>
</dbReference>
<evidence type="ECO:0000259" key="2">
    <source>
        <dbReference type="Pfam" id="PF19050"/>
    </source>
</evidence>
<feature type="compositionally biased region" description="Low complexity" evidence="1">
    <location>
        <begin position="1"/>
        <end position="14"/>
    </location>
</feature>
<feature type="compositionally biased region" description="Low complexity" evidence="1">
    <location>
        <begin position="37"/>
        <end position="48"/>
    </location>
</feature>
<feature type="compositionally biased region" description="Polar residues" evidence="1">
    <location>
        <begin position="739"/>
        <end position="754"/>
    </location>
</feature>
<accession>A0AAN6VQK0</accession>
<reference evidence="3" key="2">
    <citation type="submission" date="2023-05" db="EMBL/GenBank/DDBJ databases">
        <authorList>
            <consortium name="Lawrence Berkeley National Laboratory"/>
            <person name="Steindorff A."/>
            <person name="Hensen N."/>
            <person name="Bonometti L."/>
            <person name="Westerberg I."/>
            <person name="Brannstrom I.O."/>
            <person name="Guillou S."/>
            <person name="Cros-Aarteil S."/>
            <person name="Calhoun S."/>
            <person name="Haridas S."/>
            <person name="Kuo A."/>
            <person name="Mondo S."/>
            <person name="Pangilinan J."/>
            <person name="Riley R."/>
            <person name="Labutti K."/>
            <person name="Andreopoulos B."/>
            <person name="Lipzen A."/>
            <person name="Chen C."/>
            <person name="Yanf M."/>
            <person name="Daum C."/>
            <person name="Ng V."/>
            <person name="Clum A."/>
            <person name="Ohm R."/>
            <person name="Martin F."/>
            <person name="Silar P."/>
            <person name="Natvig D."/>
            <person name="Lalanne C."/>
            <person name="Gautier V."/>
            <person name="Ament-Velasquez S.L."/>
            <person name="Kruys A."/>
            <person name="Hutchinson M.I."/>
            <person name="Powell A.J."/>
            <person name="Barry K."/>
            <person name="Miller A.N."/>
            <person name="Grigoriev I.V."/>
            <person name="Debuchy R."/>
            <person name="Gladieux P."/>
            <person name="Thoren M.H."/>
            <person name="Johannesson H."/>
        </authorList>
    </citation>
    <scope>NUCLEOTIDE SEQUENCE</scope>
    <source>
        <strain evidence="3">CBS 538.74</strain>
    </source>
</reference>
<feature type="region of interest" description="Disordered" evidence="1">
    <location>
        <begin position="1"/>
        <end position="55"/>
    </location>
</feature>
<feature type="domain" description="PhoD-like phosphatase" evidence="2">
    <location>
        <begin position="500"/>
        <end position="572"/>
    </location>
</feature>
<feature type="region of interest" description="Disordered" evidence="1">
    <location>
        <begin position="68"/>
        <end position="95"/>
    </location>
</feature>
<feature type="domain" description="PhoD-like phosphatase" evidence="2">
    <location>
        <begin position="275"/>
        <end position="437"/>
    </location>
</feature>
<gene>
    <name evidence="3" type="ORF">C8A00DRAFT_13444</name>
</gene>
<feature type="compositionally biased region" description="Basic and acidic residues" evidence="1">
    <location>
        <begin position="15"/>
        <end position="25"/>
    </location>
</feature>
<dbReference type="PANTHER" id="PTHR46689:SF3">
    <property type="entry name" value="PHOD-LIKE PHOSPHATASE DOMAIN-CONTAINING PROTEIN"/>
    <property type="match status" value="1"/>
</dbReference>
<evidence type="ECO:0000313" key="3">
    <source>
        <dbReference type="EMBL" id="KAK4155494.1"/>
    </source>
</evidence>
<feature type="region of interest" description="Disordered" evidence="1">
    <location>
        <begin position="859"/>
        <end position="891"/>
    </location>
</feature>
<sequence length="891" mass="97322">MASHQHLAPAAAEGAEQHEQQREEEQQLPLPPQAVTPAASPNPYASSSRWRHAESSAYARYERENYQNHNQPGYGAAGGSGPVAREADSRGGGVGDLADFFNKSRIDLGDNKHQPPPHTPRFKPVVAGASDARADVAAATAGATADATHEGEKKVVDYAGGERVHPPSDGKEVVCGPLLNYRRTEGGVRWVGSVLVVTAGGGRTQPMVPVLEVRKAGGSSGGKGGEVEGLCLYSDARNTFWRFDVAVDMEATETRWEYELPGLRFASETKPRVNNFFVPALDESMRIMFHSCNGFSVGTDEDAWSGPALWNDVLRKHQESPFHVMIGGGDQIYNDGIRVAGPLRPWSDIHNPKKRKDHPFPETLRKECDDYYLRNYIRWYSTEPFAGANGQIAQLNIWDDHDIIDGFGSYVNEFMKCDVFRGIGGTAHKYYMLFQHHLPPPPSTYTSADAIPATTAEEGQGIDPNQFMNTYVHPAIQESNYIYGPKAGPYVAEHSHNMFARLGARIAFLGIDARTERTRHQVNYPETYEAIFTRLKQELSAAASSGRPFKHMILLLGIPIAYPRLTWLENIFSSPLMGPVKFLNRRMGIGGSFFNSFDGSVDLLDDLDDHYTARTHKKERNWLVEKLQGICAEFSIRITILGGDVHLAALGRFYSNPRLNIPVEQDYRYMVNVVSSAIVNKPPPAAVANLLARRNKIHHLNHDTSETLLKLFDKDPGETQKTADHNNVTMPSRNFAMITENSPTNSCGSTTTANGDAPVAQPPPTRPATSTSSSSSSSPPPGGGGGGGTFPKPKDGRLPLHQGETNCGTQHRAAAFPAQHGKAADGGLDVCICVEMDQHDSSGRTRGYGLTVPKLEYKGPRPASLEMLPPRSAGRGSVRSGRSRKGGLQAV</sequence>
<organism evidence="3 4">
    <name type="scientific">Chaetomidium leptoderma</name>
    <dbReference type="NCBI Taxonomy" id="669021"/>
    <lineage>
        <taxon>Eukaryota</taxon>
        <taxon>Fungi</taxon>
        <taxon>Dikarya</taxon>
        <taxon>Ascomycota</taxon>
        <taxon>Pezizomycotina</taxon>
        <taxon>Sordariomycetes</taxon>
        <taxon>Sordariomycetidae</taxon>
        <taxon>Sordariales</taxon>
        <taxon>Chaetomiaceae</taxon>
        <taxon>Chaetomidium</taxon>
    </lineage>
</organism>
<feature type="compositionally biased region" description="Low complexity" evidence="1">
    <location>
        <begin position="767"/>
        <end position="777"/>
    </location>
</feature>
<proteinExistence type="predicted"/>
<evidence type="ECO:0000313" key="4">
    <source>
        <dbReference type="Proteomes" id="UP001302745"/>
    </source>
</evidence>
<feature type="region of interest" description="Disordered" evidence="1">
    <location>
        <begin position="738"/>
        <end position="805"/>
    </location>
</feature>